<evidence type="ECO:0000256" key="5">
    <source>
        <dbReference type="ARBA" id="ARBA00023002"/>
    </source>
</evidence>
<accession>A0ABN9VKU7</accession>
<evidence type="ECO:0000256" key="7">
    <source>
        <dbReference type="SAM" id="Phobius"/>
    </source>
</evidence>
<dbReference type="EMBL" id="CAUYUJ010017170">
    <property type="protein sequence ID" value="CAK0872414.1"/>
    <property type="molecule type" value="Genomic_DNA"/>
</dbReference>
<keyword evidence="2" id="KW-0479">Metal-binding</keyword>
<keyword evidence="7" id="KW-0472">Membrane</keyword>
<dbReference type="Gene3D" id="2.60.120.620">
    <property type="entry name" value="q2cbj1_9rhob like domain"/>
    <property type="match status" value="1"/>
</dbReference>
<feature type="domain" description="Fe2OG dioxygenase" evidence="8">
    <location>
        <begin position="220"/>
        <end position="324"/>
    </location>
</feature>
<keyword evidence="7" id="KW-0812">Transmembrane</keyword>
<protein>
    <recommendedName>
        <fullName evidence="8">Fe2OG dioxygenase domain-containing protein</fullName>
    </recommendedName>
</protein>
<keyword evidence="4" id="KW-0223">Dioxygenase</keyword>
<comment type="cofactor">
    <cofactor evidence="1">
        <name>L-ascorbate</name>
        <dbReference type="ChEBI" id="CHEBI:38290"/>
    </cofactor>
</comment>
<dbReference type="PANTHER" id="PTHR12907">
    <property type="entry name" value="EGL NINE HOMOLOG-RELATED"/>
    <property type="match status" value="1"/>
</dbReference>
<dbReference type="InterPro" id="IPR044862">
    <property type="entry name" value="Pro_4_hyd_alph_FE2OG_OXY"/>
</dbReference>
<keyword evidence="10" id="KW-1185">Reference proteome</keyword>
<evidence type="ECO:0000256" key="6">
    <source>
        <dbReference type="ARBA" id="ARBA00023004"/>
    </source>
</evidence>
<keyword evidence="7" id="KW-1133">Transmembrane helix</keyword>
<comment type="caution">
    <text evidence="9">The sequence shown here is derived from an EMBL/GenBank/DDBJ whole genome shotgun (WGS) entry which is preliminary data.</text>
</comment>
<evidence type="ECO:0000259" key="8">
    <source>
        <dbReference type="PROSITE" id="PS51471"/>
    </source>
</evidence>
<gene>
    <name evidence="9" type="ORF">PCOR1329_LOCUS57890</name>
</gene>
<dbReference type="PANTHER" id="PTHR12907:SF26">
    <property type="entry name" value="HIF PROLYL HYDROXYLASE, ISOFORM C"/>
    <property type="match status" value="1"/>
</dbReference>
<evidence type="ECO:0000256" key="2">
    <source>
        <dbReference type="ARBA" id="ARBA00022723"/>
    </source>
</evidence>
<evidence type="ECO:0000313" key="9">
    <source>
        <dbReference type="EMBL" id="CAK0872414.1"/>
    </source>
</evidence>
<dbReference type="InterPro" id="IPR051559">
    <property type="entry name" value="HIF_prolyl_hydroxylases"/>
</dbReference>
<evidence type="ECO:0000313" key="10">
    <source>
        <dbReference type="Proteomes" id="UP001189429"/>
    </source>
</evidence>
<proteinExistence type="predicted"/>
<sequence length="325" mass="35281">MAWFTESTAQSFSLTVLSGLETDKLSCPRAFFFEVFADAAADVDAGCAARLTPETSSEVESELAELVLTSPQLVELSGVLLALALMLAESLIVALHVEARTATKKIAASSCPQCPGRTAEVRFQFKRRTSLIFALGGALRAAPGGVGPIFGVARRRSRASAGVDGAALPARELPRKAAQKVARKVCLRLAGLPSALLAAAAACGSSGDEGGPVEAPRLRLHPHVMAATYRRGAEYHCHKDSYHGKDNLRMLTILLYLNRDWRPGDDGELRLFAQRPGEDAADESRFVDVAPRCGRLVMFRSREVWHAVREPREERWALTLWVMAE</sequence>
<reference evidence="9" key="1">
    <citation type="submission" date="2023-10" db="EMBL/GenBank/DDBJ databases">
        <authorList>
            <person name="Chen Y."/>
            <person name="Shah S."/>
            <person name="Dougan E. K."/>
            <person name="Thang M."/>
            <person name="Chan C."/>
        </authorList>
    </citation>
    <scope>NUCLEOTIDE SEQUENCE [LARGE SCALE GENOMIC DNA]</scope>
</reference>
<dbReference type="Proteomes" id="UP001189429">
    <property type="component" value="Unassembled WGS sequence"/>
</dbReference>
<dbReference type="SMART" id="SM00702">
    <property type="entry name" value="P4Hc"/>
    <property type="match status" value="1"/>
</dbReference>
<feature type="transmembrane region" description="Helical" evidence="7">
    <location>
        <begin position="76"/>
        <end position="97"/>
    </location>
</feature>
<dbReference type="PROSITE" id="PS51471">
    <property type="entry name" value="FE2OG_OXY"/>
    <property type="match status" value="1"/>
</dbReference>
<dbReference type="Pfam" id="PF13640">
    <property type="entry name" value="2OG-FeII_Oxy_3"/>
    <property type="match status" value="1"/>
</dbReference>
<evidence type="ECO:0000256" key="4">
    <source>
        <dbReference type="ARBA" id="ARBA00022964"/>
    </source>
</evidence>
<evidence type="ECO:0000256" key="1">
    <source>
        <dbReference type="ARBA" id="ARBA00001961"/>
    </source>
</evidence>
<organism evidence="9 10">
    <name type="scientific">Prorocentrum cordatum</name>
    <dbReference type="NCBI Taxonomy" id="2364126"/>
    <lineage>
        <taxon>Eukaryota</taxon>
        <taxon>Sar</taxon>
        <taxon>Alveolata</taxon>
        <taxon>Dinophyceae</taxon>
        <taxon>Prorocentrales</taxon>
        <taxon>Prorocentraceae</taxon>
        <taxon>Prorocentrum</taxon>
    </lineage>
</organism>
<name>A0ABN9VKU7_9DINO</name>
<dbReference type="InterPro" id="IPR005123">
    <property type="entry name" value="Oxoglu/Fe-dep_dioxygenase_dom"/>
</dbReference>
<keyword evidence="3" id="KW-0847">Vitamin C</keyword>
<keyword evidence="5" id="KW-0560">Oxidoreductase</keyword>
<keyword evidence="6" id="KW-0408">Iron</keyword>
<evidence type="ECO:0000256" key="3">
    <source>
        <dbReference type="ARBA" id="ARBA00022896"/>
    </source>
</evidence>
<dbReference type="InterPro" id="IPR006620">
    <property type="entry name" value="Pro_4_hyd_alph"/>
</dbReference>